<evidence type="ECO:0000313" key="3">
    <source>
        <dbReference type="Proteomes" id="UP001310594"/>
    </source>
</evidence>
<proteinExistence type="predicted"/>
<dbReference type="EMBL" id="JAVRQU010000015">
    <property type="protein sequence ID" value="KAK5694564.1"/>
    <property type="molecule type" value="Genomic_DNA"/>
</dbReference>
<gene>
    <name evidence="2" type="ORF">LTR97_009154</name>
</gene>
<dbReference type="AlphaFoldDB" id="A0AAN7ZZM9"/>
<dbReference type="Proteomes" id="UP001310594">
    <property type="component" value="Unassembled WGS sequence"/>
</dbReference>
<sequence>MDTQPARERAVRIRTQPKHAPQTFRLMIDIQDNLPPRELVYRNDESGLDTAMAFVRKHKLDNDLTIPIWDAITKKTGGRLFGLVEMEDIVTAAPTTKPLPSSLQAESGEFVTAKPEPANESPSEALNVDETPLQSLIDDWRKTSERTRLGIPTPRQEVAAPAFDFRTRVARFRREINEAPVRKCTPSLIVSPFATPGVQPSHAHPRLATGASEVENDASERKLVHMSNTSEPSWTAHCWKFELTSPSAEDGSACWYPRDSILRIWTLARQHTGSLKTFKHFRRWWRSLSKRM</sequence>
<feature type="region of interest" description="Disordered" evidence="1">
    <location>
        <begin position="197"/>
        <end position="216"/>
    </location>
</feature>
<evidence type="ECO:0000256" key="1">
    <source>
        <dbReference type="SAM" id="MobiDB-lite"/>
    </source>
</evidence>
<comment type="caution">
    <text evidence="2">The sequence shown here is derived from an EMBL/GenBank/DDBJ whole genome shotgun (WGS) entry which is preliminary data.</text>
</comment>
<accession>A0AAN7ZZM9</accession>
<evidence type="ECO:0000313" key="2">
    <source>
        <dbReference type="EMBL" id="KAK5694564.1"/>
    </source>
</evidence>
<protein>
    <submittedName>
        <fullName evidence="2">Uncharacterized protein</fullName>
    </submittedName>
</protein>
<name>A0AAN7ZZM9_9PEZI</name>
<reference evidence="2" key="1">
    <citation type="submission" date="2023-08" db="EMBL/GenBank/DDBJ databases">
        <title>Black Yeasts Isolated from many extreme environments.</title>
        <authorList>
            <person name="Coleine C."/>
            <person name="Stajich J.E."/>
            <person name="Selbmann L."/>
        </authorList>
    </citation>
    <scope>NUCLEOTIDE SEQUENCE</scope>
    <source>
        <strain evidence="2">CCFEE 5810</strain>
    </source>
</reference>
<organism evidence="2 3">
    <name type="scientific">Elasticomyces elasticus</name>
    <dbReference type="NCBI Taxonomy" id="574655"/>
    <lineage>
        <taxon>Eukaryota</taxon>
        <taxon>Fungi</taxon>
        <taxon>Dikarya</taxon>
        <taxon>Ascomycota</taxon>
        <taxon>Pezizomycotina</taxon>
        <taxon>Dothideomycetes</taxon>
        <taxon>Dothideomycetidae</taxon>
        <taxon>Mycosphaerellales</taxon>
        <taxon>Teratosphaeriaceae</taxon>
        <taxon>Elasticomyces</taxon>
    </lineage>
</organism>